<name>A0A6C0L5A2_9ZZZZ</name>
<protein>
    <submittedName>
        <fullName evidence="2">Uncharacterized protein</fullName>
    </submittedName>
</protein>
<feature type="transmembrane region" description="Helical" evidence="1">
    <location>
        <begin position="74"/>
        <end position="93"/>
    </location>
</feature>
<keyword evidence="1" id="KW-0812">Transmembrane</keyword>
<accession>A0A6C0L5A2</accession>
<keyword evidence="1" id="KW-1133">Transmembrane helix</keyword>
<evidence type="ECO:0000256" key="1">
    <source>
        <dbReference type="SAM" id="Phobius"/>
    </source>
</evidence>
<reference evidence="2" key="1">
    <citation type="journal article" date="2020" name="Nature">
        <title>Giant virus diversity and host interactions through global metagenomics.</title>
        <authorList>
            <person name="Schulz F."/>
            <person name="Roux S."/>
            <person name="Paez-Espino D."/>
            <person name="Jungbluth S."/>
            <person name="Walsh D.A."/>
            <person name="Denef V.J."/>
            <person name="McMahon K.D."/>
            <person name="Konstantinidis K.T."/>
            <person name="Eloe-Fadrosh E.A."/>
            <person name="Kyrpides N.C."/>
            <person name="Woyke T."/>
        </authorList>
    </citation>
    <scope>NUCLEOTIDE SEQUENCE</scope>
    <source>
        <strain evidence="2">GVMAG-M-3300027759-16</strain>
    </source>
</reference>
<organism evidence="2">
    <name type="scientific">viral metagenome</name>
    <dbReference type="NCBI Taxonomy" id="1070528"/>
    <lineage>
        <taxon>unclassified sequences</taxon>
        <taxon>metagenomes</taxon>
        <taxon>organismal metagenomes</taxon>
    </lineage>
</organism>
<feature type="transmembrane region" description="Helical" evidence="1">
    <location>
        <begin position="105"/>
        <end position="126"/>
    </location>
</feature>
<keyword evidence="1" id="KW-0472">Membrane</keyword>
<feature type="transmembrane region" description="Helical" evidence="1">
    <location>
        <begin position="43"/>
        <end position="62"/>
    </location>
</feature>
<dbReference type="EMBL" id="MN740437">
    <property type="protein sequence ID" value="QHU26156.1"/>
    <property type="molecule type" value="Genomic_DNA"/>
</dbReference>
<proteinExistence type="predicted"/>
<evidence type="ECO:0000313" key="2">
    <source>
        <dbReference type="EMBL" id="QHU26156.1"/>
    </source>
</evidence>
<dbReference type="AlphaFoldDB" id="A0A6C0L5A2"/>
<sequence>MDSVATPTVVSVAMAIFIIIYISLLIGIYVSQDSVGYTWAYQIASVIGISLCTIPPILGFYAKVSGTPYPFQDYAVQLYLPVFVGFLIMLGTFSQTIDPEYIETFMIILGTVSILFSTCTISFILLRMKYAGT</sequence>
<feature type="transmembrane region" description="Helical" evidence="1">
    <location>
        <begin position="12"/>
        <end position="31"/>
    </location>
</feature>